<evidence type="ECO:0000256" key="5">
    <source>
        <dbReference type="ARBA" id="ARBA00023136"/>
    </source>
</evidence>
<dbReference type="InterPro" id="IPR044770">
    <property type="entry name" value="MFS_spinster-like"/>
</dbReference>
<feature type="transmembrane region" description="Helical" evidence="6">
    <location>
        <begin position="55"/>
        <end position="76"/>
    </location>
</feature>
<protein>
    <submittedName>
        <fullName evidence="8">MFS transporter</fullName>
    </submittedName>
</protein>
<dbReference type="InterPro" id="IPR020846">
    <property type="entry name" value="MFS_dom"/>
</dbReference>
<keyword evidence="2" id="KW-0813">Transport</keyword>
<feature type="transmembrane region" description="Helical" evidence="6">
    <location>
        <begin position="12"/>
        <end position="30"/>
    </location>
</feature>
<organism evidence="8 9">
    <name type="scientific">Aurantiacibacter gilvus</name>
    <dbReference type="NCBI Taxonomy" id="3139141"/>
    <lineage>
        <taxon>Bacteria</taxon>
        <taxon>Pseudomonadati</taxon>
        <taxon>Pseudomonadota</taxon>
        <taxon>Alphaproteobacteria</taxon>
        <taxon>Sphingomonadales</taxon>
        <taxon>Erythrobacteraceae</taxon>
        <taxon>Aurantiacibacter</taxon>
    </lineage>
</organism>
<feature type="transmembrane region" description="Helical" evidence="6">
    <location>
        <begin position="146"/>
        <end position="166"/>
    </location>
</feature>
<dbReference type="PROSITE" id="PS50850">
    <property type="entry name" value="MFS"/>
    <property type="match status" value="1"/>
</dbReference>
<name>A0ABU9IGW3_9SPHN</name>
<proteinExistence type="predicted"/>
<keyword evidence="3 6" id="KW-0812">Transmembrane</keyword>
<evidence type="ECO:0000256" key="4">
    <source>
        <dbReference type="ARBA" id="ARBA00022989"/>
    </source>
</evidence>
<dbReference type="PANTHER" id="PTHR23505">
    <property type="entry name" value="SPINSTER"/>
    <property type="match status" value="1"/>
</dbReference>
<feature type="transmembrane region" description="Helical" evidence="6">
    <location>
        <begin position="264"/>
        <end position="287"/>
    </location>
</feature>
<gene>
    <name evidence="8" type="ORF">AAEO60_10845</name>
</gene>
<dbReference type="RefSeq" id="WP_341673729.1">
    <property type="nucleotide sequence ID" value="NZ_JBBYHV010000002.1"/>
</dbReference>
<evidence type="ECO:0000313" key="9">
    <source>
        <dbReference type="Proteomes" id="UP001497045"/>
    </source>
</evidence>
<keyword evidence="9" id="KW-1185">Reference proteome</keyword>
<feature type="transmembrane region" description="Helical" evidence="6">
    <location>
        <begin position="116"/>
        <end position="134"/>
    </location>
</feature>
<feature type="transmembrane region" description="Helical" evidence="6">
    <location>
        <begin position="172"/>
        <end position="191"/>
    </location>
</feature>
<feature type="transmembrane region" description="Helical" evidence="6">
    <location>
        <begin position="393"/>
        <end position="415"/>
    </location>
</feature>
<comment type="caution">
    <text evidence="8">The sequence shown here is derived from an EMBL/GenBank/DDBJ whole genome shotgun (WGS) entry which is preliminary data.</text>
</comment>
<dbReference type="Pfam" id="PF07690">
    <property type="entry name" value="MFS_1"/>
    <property type="match status" value="1"/>
</dbReference>
<evidence type="ECO:0000313" key="8">
    <source>
        <dbReference type="EMBL" id="MEL1251168.1"/>
    </source>
</evidence>
<evidence type="ECO:0000259" key="7">
    <source>
        <dbReference type="PROSITE" id="PS50850"/>
    </source>
</evidence>
<feature type="domain" description="Major facilitator superfamily (MFS) profile" evidence="7">
    <location>
        <begin position="17"/>
        <end position="419"/>
    </location>
</feature>
<feature type="transmembrane region" description="Helical" evidence="6">
    <location>
        <begin position="299"/>
        <end position="317"/>
    </location>
</feature>
<feature type="transmembrane region" description="Helical" evidence="6">
    <location>
        <begin position="358"/>
        <end position="381"/>
    </location>
</feature>
<feature type="transmembrane region" description="Helical" evidence="6">
    <location>
        <begin position="83"/>
        <end position="110"/>
    </location>
</feature>
<keyword evidence="5 6" id="KW-0472">Membrane</keyword>
<dbReference type="Gene3D" id="1.20.1250.20">
    <property type="entry name" value="MFS general substrate transporter like domains"/>
    <property type="match status" value="1"/>
</dbReference>
<feature type="transmembrane region" description="Helical" evidence="6">
    <location>
        <begin position="323"/>
        <end position="346"/>
    </location>
</feature>
<dbReference type="Proteomes" id="UP001497045">
    <property type="component" value="Unassembled WGS sequence"/>
</dbReference>
<sequence>MSGKRISMPGNGVAIYTVFVLFIANVFNLVDRSILGVLLEEVRVDLGLSDTQMSVVSGLAFALVHLAAGILVSRWVDYRSRKWILAVGVMVWSLATVATGLSTSFATLFLARMMTGIGEAAVFPVAMSMIADLFDVNRRPKAVSAFHLSNGVGIILGTVLAGIMAAAFGWRYVFIIFGSLGAIPLLLALTLREPVRGAQDRSRVSGTAENLHQALATVWRLPGFGFLVTGFGFASMAFAVLPIWVPTFLARSHQVDIADLGLVLAPPVGLGGVLGIVISGVVASRLVERSGRAVDGLKVPLIALPIAPLFFLLFLASPTLVPALVALGLGNFFLSAAMGPSLAYAISLTPTGVRAVGANLMLVSQGLLGGTLGPLVVGMVSDGLGASLGVESLRYALGVLVIAPIIAPCLLWLAFKANRRGFAKPDSQDELISLGKSLP</sequence>
<comment type="subcellular location">
    <subcellularLocation>
        <location evidence="1">Membrane</location>
        <topology evidence="1">Multi-pass membrane protein</topology>
    </subcellularLocation>
</comment>
<accession>A0ABU9IGW3</accession>
<keyword evidence="4 6" id="KW-1133">Transmembrane helix</keyword>
<reference evidence="8 9" key="1">
    <citation type="submission" date="2024-04" db="EMBL/GenBank/DDBJ databases">
        <title>Aurantiacibacter sp. DGU6 16S ribosomal RNA gene Genome sequencing and assembly.</title>
        <authorList>
            <person name="Park S."/>
        </authorList>
    </citation>
    <scope>NUCLEOTIDE SEQUENCE [LARGE SCALE GENOMIC DNA]</scope>
    <source>
        <strain evidence="8 9">DGU6</strain>
    </source>
</reference>
<evidence type="ECO:0000256" key="6">
    <source>
        <dbReference type="SAM" id="Phobius"/>
    </source>
</evidence>
<dbReference type="InterPro" id="IPR011701">
    <property type="entry name" value="MFS"/>
</dbReference>
<dbReference type="PANTHER" id="PTHR23505:SF79">
    <property type="entry name" value="PROTEIN SPINSTER"/>
    <property type="match status" value="1"/>
</dbReference>
<feature type="transmembrane region" description="Helical" evidence="6">
    <location>
        <begin position="224"/>
        <end position="244"/>
    </location>
</feature>
<dbReference type="EMBL" id="JBBYHV010000002">
    <property type="protein sequence ID" value="MEL1251168.1"/>
    <property type="molecule type" value="Genomic_DNA"/>
</dbReference>
<dbReference type="InterPro" id="IPR036259">
    <property type="entry name" value="MFS_trans_sf"/>
</dbReference>
<evidence type="ECO:0000256" key="2">
    <source>
        <dbReference type="ARBA" id="ARBA00022448"/>
    </source>
</evidence>
<evidence type="ECO:0000256" key="3">
    <source>
        <dbReference type="ARBA" id="ARBA00022692"/>
    </source>
</evidence>
<dbReference type="SUPFAM" id="SSF103473">
    <property type="entry name" value="MFS general substrate transporter"/>
    <property type="match status" value="1"/>
</dbReference>
<evidence type="ECO:0000256" key="1">
    <source>
        <dbReference type="ARBA" id="ARBA00004141"/>
    </source>
</evidence>